<evidence type="ECO:0000256" key="1">
    <source>
        <dbReference type="SAM" id="MobiDB-lite"/>
    </source>
</evidence>
<name>A0A5C3MAP9_9AGAR</name>
<feature type="compositionally biased region" description="Polar residues" evidence="1">
    <location>
        <begin position="498"/>
        <end position="511"/>
    </location>
</feature>
<feature type="compositionally biased region" description="Low complexity" evidence="1">
    <location>
        <begin position="281"/>
        <end position="291"/>
    </location>
</feature>
<proteinExistence type="predicted"/>
<feature type="compositionally biased region" description="Polar residues" evidence="1">
    <location>
        <begin position="458"/>
        <end position="487"/>
    </location>
</feature>
<organism evidence="2 3">
    <name type="scientific">Crucibulum laeve</name>
    <dbReference type="NCBI Taxonomy" id="68775"/>
    <lineage>
        <taxon>Eukaryota</taxon>
        <taxon>Fungi</taxon>
        <taxon>Dikarya</taxon>
        <taxon>Basidiomycota</taxon>
        <taxon>Agaricomycotina</taxon>
        <taxon>Agaricomycetes</taxon>
        <taxon>Agaricomycetidae</taxon>
        <taxon>Agaricales</taxon>
        <taxon>Agaricineae</taxon>
        <taxon>Nidulariaceae</taxon>
        <taxon>Crucibulum</taxon>
    </lineage>
</organism>
<sequence length="640" mass="71100">MASYQHQQQAQFVPPIRPPVGWQPPSYIPAIPTGLSINPQQWQAGTWKANPNFNYARYGHQPPPQQYFPAPAWNMYVQPQHPHQQPGAADASFNPYKRVPKPPSAEYLKDALVDNPLGLENMIPAAELAPVDEQTAQSTPWIWAPKTLDEDESDPSSSSSSSANRGHNRTPSQARQASDPTHIAPGRSSRQVSDPTHSKESIPPPFTGFLPRPKKYRRSTDPDPESPDYRQEQDRQRQMHQQQQSRQPLQREESFTSKGELQTTFSRNIIRTPEQFHRSSSRGSMDSSASRNGSVDSRHASSDSLSSHMSRLSTGSTSSFGSSLSRHSSEHSLSGVSTLSEEPDSMPLSPLMVNTPKPHSRAIGRHGSAPYIGGGQGSLSTIDEFPSSTVRKREHVPITNIYSNMPISPVRSTDSPSSIPSRGSSSSQSWPSSQYSSYDSPASSAPSRSSSSHRTSPNNGGALNVTPPSISQMNTPPRTPGQHTTPNRDYVPGPVVPSSATANHYPQTATVTRDRSSHPTHKNPLPRPPEPYYYPITPPHDADANPPPPTLPRRVRIGYWNKRGDHLIVSPACEIVYAPPSRQYPEELKDYPLPEEGYRDERWDFVGWADRSELQDSLPRYGQPPVRPYDSFIKYTERRY</sequence>
<dbReference type="Proteomes" id="UP000308652">
    <property type="component" value="Unassembled WGS sequence"/>
</dbReference>
<feature type="compositionally biased region" description="Low complexity" evidence="1">
    <location>
        <begin position="302"/>
        <end position="340"/>
    </location>
</feature>
<feature type="region of interest" description="Disordered" evidence="1">
    <location>
        <begin position="147"/>
        <end position="531"/>
    </location>
</feature>
<accession>A0A5C3MAP9</accession>
<dbReference type="OrthoDB" id="3255291at2759"/>
<evidence type="ECO:0000313" key="2">
    <source>
        <dbReference type="EMBL" id="TFK41546.1"/>
    </source>
</evidence>
<feature type="compositionally biased region" description="Low complexity" evidence="1">
    <location>
        <begin position="411"/>
        <end position="457"/>
    </location>
</feature>
<feature type="compositionally biased region" description="Polar residues" evidence="1">
    <location>
        <begin position="378"/>
        <end position="389"/>
    </location>
</feature>
<dbReference type="STRING" id="68775.A0A5C3MAP9"/>
<reference evidence="2 3" key="1">
    <citation type="journal article" date="2019" name="Nat. Ecol. Evol.">
        <title>Megaphylogeny resolves global patterns of mushroom evolution.</title>
        <authorList>
            <person name="Varga T."/>
            <person name="Krizsan K."/>
            <person name="Foldi C."/>
            <person name="Dima B."/>
            <person name="Sanchez-Garcia M."/>
            <person name="Sanchez-Ramirez S."/>
            <person name="Szollosi G.J."/>
            <person name="Szarkandi J.G."/>
            <person name="Papp V."/>
            <person name="Albert L."/>
            <person name="Andreopoulos W."/>
            <person name="Angelini C."/>
            <person name="Antonin V."/>
            <person name="Barry K.W."/>
            <person name="Bougher N.L."/>
            <person name="Buchanan P."/>
            <person name="Buyck B."/>
            <person name="Bense V."/>
            <person name="Catcheside P."/>
            <person name="Chovatia M."/>
            <person name="Cooper J."/>
            <person name="Damon W."/>
            <person name="Desjardin D."/>
            <person name="Finy P."/>
            <person name="Geml J."/>
            <person name="Haridas S."/>
            <person name="Hughes K."/>
            <person name="Justo A."/>
            <person name="Karasinski D."/>
            <person name="Kautmanova I."/>
            <person name="Kiss B."/>
            <person name="Kocsube S."/>
            <person name="Kotiranta H."/>
            <person name="LaButti K.M."/>
            <person name="Lechner B.E."/>
            <person name="Liimatainen K."/>
            <person name="Lipzen A."/>
            <person name="Lukacs Z."/>
            <person name="Mihaltcheva S."/>
            <person name="Morgado L.N."/>
            <person name="Niskanen T."/>
            <person name="Noordeloos M.E."/>
            <person name="Ohm R.A."/>
            <person name="Ortiz-Santana B."/>
            <person name="Ovrebo C."/>
            <person name="Racz N."/>
            <person name="Riley R."/>
            <person name="Savchenko A."/>
            <person name="Shiryaev A."/>
            <person name="Soop K."/>
            <person name="Spirin V."/>
            <person name="Szebenyi C."/>
            <person name="Tomsovsky M."/>
            <person name="Tulloss R.E."/>
            <person name="Uehling J."/>
            <person name="Grigoriev I.V."/>
            <person name="Vagvolgyi C."/>
            <person name="Papp T."/>
            <person name="Martin F.M."/>
            <person name="Miettinen O."/>
            <person name="Hibbett D.S."/>
            <person name="Nagy L.G."/>
        </authorList>
    </citation>
    <scope>NUCLEOTIDE SEQUENCE [LARGE SCALE GENOMIC DNA]</scope>
    <source>
        <strain evidence="2 3">CBS 166.37</strain>
    </source>
</reference>
<feature type="compositionally biased region" description="Low complexity" evidence="1">
    <location>
        <begin position="239"/>
        <end position="248"/>
    </location>
</feature>
<feature type="compositionally biased region" description="Basic and acidic residues" evidence="1">
    <location>
        <begin position="227"/>
        <end position="237"/>
    </location>
</feature>
<dbReference type="EMBL" id="ML213594">
    <property type="protein sequence ID" value="TFK41546.1"/>
    <property type="molecule type" value="Genomic_DNA"/>
</dbReference>
<evidence type="ECO:0000313" key="3">
    <source>
        <dbReference type="Proteomes" id="UP000308652"/>
    </source>
</evidence>
<feature type="compositionally biased region" description="Polar residues" evidence="1">
    <location>
        <begin position="256"/>
        <end position="269"/>
    </location>
</feature>
<feature type="compositionally biased region" description="Polar residues" evidence="1">
    <location>
        <begin position="163"/>
        <end position="179"/>
    </location>
</feature>
<keyword evidence="3" id="KW-1185">Reference proteome</keyword>
<protein>
    <submittedName>
        <fullName evidence="2">Uncharacterized protein</fullName>
    </submittedName>
</protein>
<gene>
    <name evidence="2" type="ORF">BDQ12DRAFT_663614</name>
</gene>
<dbReference type="AlphaFoldDB" id="A0A5C3MAP9"/>